<accession>A0A0B3SJ06</accession>
<feature type="transmembrane region" description="Helical" evidence="1">
    <location>
        <begin position="23"/>
        <end position="40"/>
    </location>
</feature>
<proteinExistence type="predicted"/>
<keyword evidence="3" id="KW-1185">Reference proteome</keyword>
<protein>
    <submittedName>
        <fullName evidence="2">Uncharacterized protein</fullName>
    </submittedName>
</protein>
<dbReference type="STRING" id="561184.SAMN05216376_11827"/>
<gene>
    <name evidence="2" type="ORF">OA50_04902</name>
</gene>
<dbReference type="Proteomes" id="UP000030960">
    <property type="component" value="Unassembled WGS sequence"/>
</dbReference>
<name>A0A0B3SJ06_9RHOB</name>
<keyword evidence="1" id="KW-0812">Transmembrane</keyword>
<evidence type="ECO:0000313" key="3">
    <source>
        <dbReference type="Proteomes" id="UP000030960"/>
    </source>
</evidence>
<evidence type="ECO:0000313" key="2">
    <source>
        <dbReference type="EMBL" id="KHQ50534.1"/>
    </source>
</evidence>
<comment type="caution">
    <text evidence="2">The sequence shown here is derived from an EMBL/GenBank/DDBJ whole genome shotgun (WGS) entry which is preliminary data.</text>
</comment>
<sequence>MSDKNTIDFRSTDHWHRKKRRQWLFLAVLAGITALAWGLVLTREAPGPTGQTAAVVRAQH</sequence>
<organism evidence="2 3">
    <name type="scientific">Mameliella alba</name>
    <dbReference type="NCBI Taxonomy" id="561184"/>
    <lineage>
        <taxon>Bacteria</taxon>
        <taxon>Pseudomonadati</taxon>
        <taxon>Pseudomonadota</taxon>
        <taxon>Alphaproteobacteria</taxon>
        <taxon>Rhodobacterales</taxon>
        <taxon>Roseobacteraceae</taxon>
        <taxon>Mameliella</taxon>
    </lineage>
</organism>
<keyword evidence="1" id="KW-0472">Membrane</keyword>
<keyword evidence="1" id="KW-1133">Transmembrane helix</keyword>
<dbReference type="EMBL" id="JSUQ01000025">
    <property type="protein sequence ID" value="KHQ50534.1"/>
    <property type="molecule type" value="Genomic_DNA"/>
</dbReference>
<reference evidence="2 3" key="1">
    <citation type="submission" date="2014-10" db="EMBL/GenBank/DDBJ databases">
        <title>Genome sequence of Ponticoccus sp. strain UMTAT08 isolated from clonal culture of toxic dinoflagellate Alexandrium tamiyavanichii.</title>
        <authorList>
            <person name="Gan H.Y."/>
            <person name="Muhd D.-D."/>
            <person name="Mohd Noor M.E."/>
            <person name="Yeong Y.S."/>
            <person name="Usup G."/>
        </authorList>
    </citation>
    <scope>NUCLEOTIDE SEQUENCE [LARGE SCALE GENOMIC DNA]</scope>
    <source>
        <strain evidence="2 3">UMTAT08</strain>
    </source>
</reference>
<evidence type="ECO:0000256" key="1">
    <source>
        <dbReference type="SAM" id="Phobius"/>
    </source>
</evidence>
<dbReference type="AlphaFoldDB" id="A0A0B3SJ06"/>
<dbReference type="RefSeq" id="WP_043145981.1">
    <property type="nucleotide sequence ID" value="NZ_JSUQ01000025.1"/>
</dbReference>